<protein>
    <recommendedName>
        <fullName evidence="5">Dehydrogenase</fullName>
    </recommendedName>
</protein>
<dbReference type="SUPFAM" id="SSF51735">
    <property type="entry name" value="NAD(P)-binding Rossmann-fold domains"/>
    <property type="match status" value="1"/>
</dbReference>
<reference evidence="3 4" key="1">
    <citation type="submission" date="2021-01" db="EMBL/GenBank/DDBJ databases">
        <title>Whole genome shotgun sequence of Asanoa siamensis NBRC 107932.</title>
        <authorList>
            <person name="Komaki H."/>
            <person name="Tamura T."/>
        </authorList>
    </citation>
    <scope>NUCLEOTIDE SEQUENCE [LARGE SCALE GENOMIC DNA]</scope>
    <source>
        <strain evidence="3 4">NBRC 107932</strain>
    </source>
</reference>
<dbReference type="InterPro" id="IPR051450">
    <property type="entry name" value="Gfo/Idh/MocA_Oxidoreductases"/>
</dbReference>
<proteinExistence type="predicted"/>
<keyword evidence="4" id="KW-1185">Reference proteome</keyword>
<name>A0ABQ4CT32_9ACTN</name>
<dbReference type="Gene3D" id="3.30.360.10">
    <property type="entry name" value="Dihydrodipicolinate Reductase, domain 2"/>
    <property type="match status" value="1"/>
</dbReference>
<dbReference type="PANTHER" id="PTHR43377:SF1">
    <property type="entry name" value="BILIVERDIN REDUCTASE A"/>
    <property type="match status" value="1"/>
</dbReference>
<dbReference type="InterPro" id="IPR000683">
    <property type="entry name" value="Gfo/Idh/MocA-like_OxRdtase_N"/>
</dbReference>
<evidence type="ECO:0008006" key="5">
    <source>
        <dbReference type="Google" id="ProtNLM"/>
    </source>
</evidence>
<dbReference type="RefSeq" id="WP_203715000.1">
    <property type="nucleotide sequence ID" value="NZ_BONE01000031.1"/>
</dbReference>
<dbReference type="Proteomes" id="UP000604117">
    <property type="component" value="Unassembled WGS sequence"/>
</dbReference>
<dbReference type="Pfam" id="PF01408">
    <property type="entry name" value="GFO_IDH_MocA"/>
    <property type="match status" value="1"/>
</dbReference>
<feature type="domain" description="GFO/IDH/MocA-like oxidoreductase" evidence="2">
    <location>
        <begin position="130"/>
        <end position="270"/>
    </location>
</feature>
<dbReference type="Pfam" id="PF22725">
    <property type="entry name" value="GFO_IDH_MocA_C3"/>
    <property type="match status" value="1"/>
</dbReference>
<dbReference type="Gene3D" id="3.40.50.720">
    <property type="entry name" value="NAD(P)-binding Rossmann-like Domain"/>
    <property type="match status" value="1"/>
</dbReference>
<feature type="domain" description="Gfo/Idh/MocA-like oxidoreductase N-terminal" evidence="1">
    <location>
        <begin position="4"/>
        <end position="121"/>
    </location>
</feature>
<evidence type="ECO:0000259" key="1">
    <source>
        <dbReference type="Pfam" id="PF01408"/>
    </source>
</evidence>
<accession>A0ABQ4CT32</accession>
<evidence type="ECO:0000313" key="3">
    <source>
        <dbReference type="EMBL" id="GIF74439.1"/>
    </source>
</evidence>
<dbReference type="InterPro" id="IPR055170">
    <property type="entry name" value="GFO_IDH_MocA-like_dom"/>
</dbReference>
<dbReference type="InterPro" id="IPR036291">
    <property type="entry name" value="NAD(P)-bd_dom_sf"/>
</dbReference>
<evidence type="ECO:0000313" key="4">
    <source>
        <dbReference type="Proteomes" id="UP000604117"/>
    </source>
</evidence>
<sequence>MTLRLGVIGAGSWANAAHLPALAARKEVEFVAVSRKGEPALRRIRERYGFTEASEDYRVVVDAGCDIVVVASPAAFHHEHAKAALMAGAHVLCEKPFTIEPDHARDLVETARRHDRQLLVSFGWNYMPIVRRAKELVAIGGIGHLEQMAITMSSQTRELLADRGAYPDASADSAPEPATWTDPALSGGGYGQAQLAHALGLALHLVPARVTEAFAWMSPSPSAGVELHDAIALRFDGGGVGTLAGGSAHLGAGGNKHALALRAIGDEGQLLVDVERECVWLYRNDGTDERLELAAGDGAYAFAGPADALVDVALGRVEENRAPGELGQLTVEALDAAYRSAASGKPEAVR</sequence>
<gene>
    <name evidence="3" type="ORF">Asi02nite_39570</name>
</gene>
<organism evidence="3 4">
    <name type="scientific">Asanoa siamensis</name>
    <dbReference type="NCBI Taxonomy" id="926357"/>
    <lineage>
        <taxon>Bacteria</taxon>
        <taxon>Bacillati</taxon>
        <taxon>Actinomycetota</taxon>
        <taxon>Actinomycetes</taxon>
        <taxon>Micromonosporales</taxon>
        <taxon>Micromonosporaceae</taxon>
        <taxon>Asanoa</taxon>
    </lineage>
</organism>
<dbReference type="PANTHER" id="PTHR43377">
    <property type="entry name" value="BILIVERDIN REDUCTASE A"/>
    <property type="match status" value="1"/>
</dbReference>
<evidence type="ECO:0000259" key="2">
    <source>
        <dbReference type="Pfam" id="PF22725"/>
    </source>
</evidence>
<dbReference type="SUPFAM" id="SSF55347">
    <property type="entry name" value="Glyceraldehyde-3-phosphate dehydrogenase-like, C-terminal domain"/>
    <property type="match status" value="1"/>
</dbReference>
<comment type="caution">
    <text evidence="3">The sequence shown here is derived from an EMBL/GenBank/DDBJ whole genome shotgun (WGS) entry which is preliminary data.</text>
</comment>
<dbReference type="EMBL" id="BONE01000031">
    <property type="protein sequence ID" value="GIF74439.1"/>
    <property type="molecule type" value="Genomic_DNA"/>
</dbReference>